<proteinExistence type="inferred from homology"/>
<dbReference type="AlphaFoldDB" id="C8X3K0"/>
<name>C8X3K0_DESRD</name>
<dbReference type="KEGG" id="drt:Dret_1713"/>
<dbReference type="Proteomes" id="UP000001052">
    <property type="component" value="Chromosome"/>
</dbReference>
<comment type="similarity">
    <text evidence="1">Belongs to the peptidase C56 family.</text>
</comment>
<dbReference type="NCBIfam" id="TIGR01382">
    <property type="entry name" value="PfpI"/>
    <property type="match status" value="1"/>
</dbReference>
<reference evidence="3 4" key="2">
    <citation type="journal article" date="2010" name="Stand. Genomic Sci.">
        <title>Complete genome sequence of Desulfohalobium retbaense type strain (HR(100)).</title>
        <authorList>
            <person name="Spring S."/>
            <person name="Nolan M."/>
            <person name="Lapidus A."/>
            <person name="Glavina Del Rio T."/>
            <person name="Copeland A."/>
            <person name="Tice H."/>
            <person name="Cheng J.F."/>
            <person name="Lucas S."/>
            <person name="Land M."/>
            <person name="Chen F."/>
            <person name="Bruce D."/>
            <person name="Goodwin L."/>
            <person name="Pitluck S."/>
            <person name="Ivanova N."/>
            <person name="Mavromatis K."/>
            <person name="Mikhailova N."/>
            <person name="Pati A."/>
            <person name="Chen A."/>
            <person name="Palaniappan K."/>
            <person name="Hauser L."/>
            <person name="Chang Y.J."/>
            <person name="Jeffries C.D."/>
            <person name="Munk C."/>
            <person name="Kiss H."/>
            <person name="Chain P."/>
            <person name="Han C."/>
            <person name="Brettin T."/>
            <person name="Detter J.C."/>
            <person name="Schuler E."/>
            <person name="Goker M."/>
            <person name="Rohde M."/>
            <person name="Bristow J."/>
            <person name="Eisen J.A."/>
            <person name="Markowitz V."/>
            <person name="Hugenholtz P."/>
            <person name="Kyrpides N.C."/>
            <person name="Klenk H.P."/>
        </authorList>
    </citation>
    <scope>NUCLEOTIDE SEQUENCE [LARGE SCALE GENOMIC DNA]</scope>
    <source>
        <strain evidence="3 4">DSM 5692</strain>
    </source>
</reference>
<dbReference type="RefSeq" id="WP_015752140.1">
    <property type="nucleotide sequence ID" value="NC_013223.1"/>
</dbReference>
<evidence type="ECO:0000313" key="4">
    <source>
        <dbReference type="Proteomes" id="UP000001052"/>
    </source>
</evidence>
<dbReference type="Pfam" id="PF01965">
    <property type="entry name" value="DJ-1_PfpI"/>
    <property type="match status" value="1"/>
</dbReference>
<dbReference type="PANTHER" id="PTHR42733">
    <property type="entry name" value="DJ-1 PROTEIN"/>
    <property type="match status" value="1"/>
</dbReference>
<keyword evidence="4" id="KW-1185">Reference proteome</keyword>
<dbReference type="GO" id="GO:0008233">
    <property type="term" value="F:peptidase activity"/>
    <property type="evidence" value="ECO:0007669"/>
    <property type="project" value="UniProtKB-KW"/>
</dbReference>
<dbReference type="SUPFAM" id="SSF52317">
    <property type="entry name" value="Class I glutamine amidotransferase-like"/>
    <property type="match status" value="1"/>
</dbReference>
<feature type="domain" description="DJ-1/PfpI" evidence="2">
    <location>
        <begin position="7"/>
        <end position="169"/>
    </location>
</feature>
<accession>C8X3K0</accession>
<dbReference type="HOGENOM" id="CLU_000445_44_4_7"/>
<dbReference type="CDD" id="cd03134">
    <property type="entry name" value="GATase1_PfpI_like"/>
    <property type="match status" value="1"/>
</dbReference>
<dbReference type="EMBL" id="CP001734">
    <property type="protein sequence ID" value="ACV68997.1"/>
    <property type="molecule type" value="Genomic_DNA"/>
</dbReference>
<dbReference type="STRING" id="485915.Dret_1713"/>
<dbReference type="Gene3D" id="3.40.50.880">
    <property type="match status" value="1"/>
</dbReference>
<keyword evidence="3" id="KW-0645">Protease</keyword>
<dbReference type="OrthoDB" id="9792284at2"/>
<sequence length="174" mass="18875">MERLAGKQILFFVGPLYEDLELWYPKLRLAEEGAAVTLAGLGEGRYAGKNGYPCAEDVDVRDIQAKDFDGLVIPGGFAPDKLRRSPAVLSLTAEIFHSGRLVAHICHAGWVPISAGIMGGMTCTSTPAIRDDLVNAGATWVDQEVVVDKNMVSSRNPQDLPRFCQEIIAFLSAK</sequence>
<protein>
    <submittedName>
        <fullName evidence="3">Intracellular protease, PfpI family</fullName>
    </submittedName>
</protein>
<evidence type="ECO:0000313" key="3">
    <source>
        <dbReference type="EMBL" id="ACV68997.1"/>
    </source>
</evidence>
<dbReference type="InterPro" id="IPR002818">
    <property type="entry name" value="DJ-1/PfpI"/>
</dbReference>
<organism evidence="3 4">
    <name type="scientific">Desulfohalobium retbaense (strain ATCC 49708 / DSM 5692 / JCM 16813 / HR100)</name>
    <dbReference type="NCBI Taxonomy" id="485915"/>
    <lineage>
        <taxon>Bacteria</taxon>
        <taxon>Pseudomonadati</taxon>
        <taxon>Thermodesulfobacteriota</taxon>
        <taxon>Desulfovibrionia</taxon>
        <taxon>Desulfovibrionales</taxon>
        <taxon>Desulfohalobiaceae</taxon>
        <taxon>Desulfohalobium</taxon>
    </lineage>
</organism>
<evidence type="ECO:0000256" key="1">
    <source>
        <dbReference type="ARBA" id="ARBA00008542"/>
    </source>
</evidence>
<gene>
    <name evidence="3" type="ordered locus">Dret_1713</name>
</gene>
<dbReference type="eggNOG" id="COG0693">
    <property type="taxonomic scope" value="Bacteria"/>
</dbReference>
<dbReference type="GO" id="GO:0006508">
    <property type="term" value="P:proteolysis"/>
    <property type="evidence" value="ECO:0007669"/>
    <property type="project" value="UniProtKB-KW"/>
</dbReference>
<dbReference type="InterPro" id="IPR029062">
    <property type="entry name" value="Class_I_gatase-like"/>
</dbReference>
<evidence type="ECO:0000259" key="2">
    <source>
        <dbReference type="Pfam" id="PF01965"/>
    </source>
</evidence>
<dbReference type="PANTHER" id="PTHR42733:SF13">
    <property type="entry name" value="DJ-1_PFPI DOMAIN-CONTAINING PROTEIN"/>
    <property type="match status" value="1"/>
</dbReference>
<keyword evidence="3" id="KW-0378">Hydrolase</keyword>
<dbReference type="PROSITE" id="PS51276">
    <property type="entry name" value="PEPTIDASE_C56_PFPI"/>
    <property type="match status" value="1"/>
</dbReference>
<dbReference type="InterPro" id="IPR006286">
    <property type="entry name" value="C56_PfpI-like"/>
</dbReference>
<reference evidence="4" key="1">
    <citation type="submission" date="2009-09" db="EMBL/GenBank/DDBJ databases">
        <title>The complete chromosome of Desulfohalobium retbaense DSM 5692.</title>
        <authorList>
            <consortium name="US DOE Joint Genome Institute (JGI-PGF)"/>
            <person name="Lucas S."/>
            <person name="Copeland A."/>
            <person name="Lapidus A."/>
            <person name="Glavina del Rio T."/>
            <person name="Dalin E."/>
            <person name="Tice H."/>
            <person name="Bruce D."/>
            <person name="Goodwin L."/>
            <person name="Pitluck S."/>
            <person name="Kyrpides N."/>
            <person name="Mavromatis K."/>
            <person name="Ivanova N."/>
            <person name="Mikhailova N."/>
            <person name="Munk A.C."/>
            <person name="Brettin T."/>
            <person name="Detter J.C."/>
            <person name="Han C."/>
            <person name="Tapia R."/>
            <person name="Larimer F."/>
            <person name="Land M."/>
            <person name="Hauser L."/>
            <person name="Markowitz V."/>
            <person name="Cheng J.-F."/>
            <person name="Hugenholtz P."/>
            <person name="Woyke T."/>
            <person name="Wu D."/>
            <person name="Spring S."/>
            <person name="Klenk H.-P."/>
            <person name="Eisen J.A."/>
        </authorList>
    </citation>
    <scope>NUCLEOTIDE SEQUENCE [LARGE SCALE GENOMIC DNA]</scope>
    <source>
        <strain evidence="4">DSM 5692</strain>
    </source>
</reference>
<dbReference type="MEROPS" id="C56.001"/>